<accession>A0A9P5VQU8</accession>
<reference evidence="3" key="1">
    <citation type="journal article" date="2020" name="Fungal Divers.">
        <title>Resolving the Mortierellaceae phylogeny through synthesis of multi-gene phylogenetics and phylogenomics.</title>
        <authorList>
            <person name="Vandepol N."/>
            <person name="Liber J."/>
            <person name="Desiro A."/>
            <person name="Na H."/>
            <person name="Kennedy M."/>
            <person name="Barry K."/>
            <person name="Grigoriev I.V."/>
            <person name="Miller A.N."/>
            <person name="O'Donnell K."/>
            <person name="Stajich J.E."/>
            <person name="Bonito G."/>
        </authorList>
    </citation>
    <scope>NUCLEOTIDE SEQUENCE</scope>
    <source>
        <strain evidence="3">NVP1</strain>
    </source>
</reference>
<feature type="transmembrane region" description="Helical" evidence="2">
    <location>
        <begin position="261"/>
        <end position="285"/>
    </location>
</feature>
<keyword evidence="4" id="KW-1185">Reference proteome</keyword>
<comment type="caution">
    <text evidence="3">The sequence shown here is derived from an EMBL/GenBank/DDBJ whole genome shotgun (WGS) entry which is preliminary data.</text>
</comment>
<sequence length="319" mass="35585">MSFEPKEQPVYYSPAPETSSPAPVFVGTPTYQYDQAQQQQQLQGTPVQGTPVQGTPVYQYVQPSPQQPNVLQQPYYPPADMQSPSPQHQQVYYAQQPVQQPVQQQVQQQVQQPNVVYSTAQAVEAPAVTAVPIAGNGQGLTGKMHQFNECCLCFPLHTGAMLISFLMIIFYGWCGLVLVAFSSFSGWYSAVLIIFGILYLGIAVISAFGFAGIYKERVDWVDRFIQMYIIGSIVWFALEILSIIIQHIYCSGYIFCFGVNWVGFALTLIFGGLFQYYFACCLVSYQRVLHHRIESFDGNSNIIMATGAVPYVQKDIALA</sequence>
<dbReference type="AlphaFoldDB" id="A0A9P5VQU8"/>
<protein>
    <submittedName>
        <fullName evidence="3">Uncharacterized protein</fullName>
    </submittedName>
</protein>
<gene>
    <name evidence="3" type="ORF">BG006_001865</name>
</gene>
<keyword evidence="2" id="KW-1133">Transmembrane helix</keyword>
<evidence type="ECO:0000256" key="2">
    <source>
        <dbReference type="SAM" id="Phobius"/>
    </source>
</evidence>
<organism evidence="3 4">
    <name type="scientific">Podila minutissima</name>
    <dbReference type="NCBI Taxonomy" id="64525"/>
    <lineage>
        <taxon>Eukaryota</taxon>
        <taxon>Fungi</taxon>
        <taxon>Fungi incertae sedis</taxon>
        <taxon>Mucoromycota</taxon>
        <taxon>Mortierellomycotina</taxon>
        <taxon>Mortierellomycetes</taxon>
        <taxon>Mortierellales</taxon>
        <taxon>Mortierellaceae</taxon>
        <taxon>Podila</taxon>
    </lineage>
</organism>
<feature type="region of interest" description="Disordered" evidence="1">
    <location>
        <begin position="1"/>
        <end position="27"/>
    </location>
</feature>
<feature type="region of interest" description="Disordered" evidence="1">
    <location>
        <begin position="69"/>
        <end position="90"/>
    </location>
</feature>
<dbReference type="Proteomes" id="UP000696485">
    <property type="component" value="Unassembled WGS sequence"/>
</dbReference>
<keyword evidence="2" id="KW-0472">Membrane</keyword>
<evidence type="ECO:0000313" key="4">
    <source>
        <dbReference type="Proteomes" id="UP000696485"/>
    </source>
</evidence>
<name>A0A9P5VQU8_9FUNG</name>
<keyword evidence="2" id="KW-0812">Transmembrane</keyword>
<feature type="transmembrane region" description="Helical" evidence="2">
    <location>
        <begin position="225"/>
        <end position="249"/>
    </location>
</feature>
<feature type="transmembrane region" description="Helical" evidence="2">
    <location>
        <begin position="187"/>
        <end position="213"/>
    </location>
</feature>
<evidence type="ECO:0000256" key="1">
    <source>
        <dbReference type="SAM" id="MobiDB-lite"/>
    </source>
</evidence>
<dbReference type="EMBL" id="JAAAUY010000014">
    <property type="protein sequence ID" value="KAF9337878.1"/>
    <property type="molecule type" value="Genomic_DNA"/>
</dbReference>
<proteinExistence type="predicted"/>
<feature type="transmembrane region" description="Helical" evidence="2">
    <location>
        <begin position="162"/>
        <end position="181"/>
    </location>
</feature>
<evidence type="ECO:0000313" key="3">
    <source>
        <dbReference type="EMBL" id="KAF9337878.1"/>
    </source>
</evidence>